<proteinExistence type="predicted"/>
<evidence type="ECO:0000313" key="2">
    <source>
        <dbReference type="EMBL" id="RRB13445.1"/>
    </source>
</evidence>
<organism evidence="2 3">
    <name type="scientific">Larkinella knui</name>
    <dbReference type="NCBI Taxonomy" id="2025310"/>
    <lineage>
        <taxon>Bacteria</taxon>
        <taxon>Pseudomonadati</taxon>
        <taxon>Bacteroidota</taxon>
        <taxon>Cytophagia</taxon>
        <taxon>Cytophagales</taxon>
        <taxon>Spirosomataceae</taxon>
        <taxon>Larkinella</taxon>
    </lineage>
</organism>
<gene>
    <name evidence="2" type="ORF">EHT87_14305</name>
</gene>
<feature type="compositionally biased region" description="Gly residues" evidence="1">
    <location>
        <begin position="250"/>
        <end position="260"/>
    </location>
</feature>
<keyword evidence="3" id="KW-1185">Reference proteome</keyword>
<sequence length="745" mass="76154">MKKLLFYFALLVTHISFGQGKTPASRFDSAMRAQGGLGLTPVKFTTTYQQKLDSLAIKLGAKRDTSAMIPANKITGLTSGNVLSVAGRTGAVVLTKTDVGLGNVDNTSDLSKPISTSAQAAINTKLTGTGASDAETQISSSSGVIEDGKFVSRLKLFNWWAWVKSLNEFALATHTHSASAITAGTFDIARLPVTASGVSSTTALVRGDDSRLSDSRTPTTHSHPVSQITATGTASSSTYLRGDGQWATPSGGGGGLSDPGGNGLLARNALNSTVARSLDGVTDRISITNPDGVTANPQIDISPNYAGQTSITNVGTIGSGTWQGTAIAAQYGGTGVNNSGKTITLGGNLTTSGAFNTTLTVGASTNVTLPTSGTLATRSGAEILLNKTIDANNNTLSNIPQSAVSGLATSLAGKANATHTHVSTDVTDFNEAVDDRVNDLIVAGTGVSKTYNDATGVLSLSVTGGGGGLADPGGNGIAVRTSSGVTVPRSLSSASPGLVITNPDGVTANPTFTLVNPTTKRAYYEQVIYASNMLALGTGPLTNVSSGSGAGLNFTAETPIGYLGITTGTSATGSSFLGTDQNYYTPGSSVKLAIEMVIVIPTFSDGTNTYQAYMGFTKQLGNAGNYIGWNVQTSAFQGRSVISSATQGTAITGTTATAGSSYRLRIEYDGTTAKFYLKPETSILSDTDDWPWALDGSNVSGTYTTGVAGITFPSGPYALGFGFYKAVGTSSRIGGIKQIVISKMY</sequence>
<feature type="region of interest" description="Disordered" evidence="1">
    <location>
        <begin position="205"/>
        <end position="260"/>
    </location>
</feature>
<comment type="caution">
    <text evidence="2">The sequence shown here is derived from an EMBL/GenBank/DDBJ whole genome shotgun (WGS) entry which is preliminary data.</text>
</comment>
<dbReference type="Proteomes" id="UP000274271">
    <property type="component" value="Unassembled WGS sequence"/>
</dbReference>
<dbReference type="RefSeq" id="WP_124907343.1">
    <property type="nucleotide sequence ID" value="NZ_RQJP01000003.1"/>
</dbReference>
<accession>A0A3P1CJJ4</accession>
<dbReference type="EMBL" id="RQJP01000003">
    <property type="protein sequence ID" value="RRB13445.1"/>
    <property type="molecule type" value="Genomic_DNA"/>
</dbReference>
<dbReference type="OrthoDB" id="1233056at2"/>
<protein>
    <submittedName>
        <fullName evidence="2">Uncharacterized protein</fullName>
    </submittedName>
</protein>
<evidence type="ECO:0000256" key="1">
    <source>
        <dbReference type="SAM" id="MobiDB-lite"/>
    </source>
</evidence>
<dbReference type="AlphaFoldDB" id="A0A3P1CJJ4"/>
<feature type="compositionally biased region" description="Polar residues" evidence="1">
    <location>
        <begin position="215"/>
        <end position="239"/>
    </location>
</feature>
<evidence type="ECO:0000313" key="3">
    <source>
        <dbReference type="Proteomes" id="UP000274271"/>
    </source>
</evidence>
<reference evidence="2 3" key="1">
    <citation type="submission" date="2018-11" db="EMBL/GenBank/DDBJ databases">
        <authorList>
            <person name="Zhou Z."/>
            <person name="Wang G."/>
        </authorList>
    </citation>
    <scope>NUCLEOTIDE SEQUENCE [LARGE SCALE GENOMIC DNA]</scope>
    <source>
        <strain evidence="2 3">KCTC42998</strain>
    </source>
</reference>
<name>A0A3P1CJJ4_9BACT</name>